<accession>A0A6P8J6A2</accession>
<name>A0A6P8J6A2_ACTTE</name>
<evidence type="ECO:0000313" key="8">
    <source>
        <dbReference type="RefSeq" id="XP_031575289.1"/>
    </source>
</evidence>
<feature type="transmembrane region" description="Helical" evidence="5">
    <location>
        <begin position="204"/>
        <end position="225"/>
    </location>
</feature>
<dbReference type="InterPro" id="IPR020846">
    <property type="entry name" value="MFS_dom"/>
</dbReference>
<evidence type="ECO:0000256" key="4">
    <source>
        <dbReference type="ARBA" id="ARBA00023136"/>
    </source>
</evidence>
<dbReference type="Gene3D" id="1.20.1250.20">
    <property type="entry name" value="MFS general substrate transporter like domains"/>
    <property type="match status" value="1"/>
</dbReference>
<keyword evidence="3 5" id="KW-1133">Transmembrane helix</keyword>
<dbReference type="PROSITE" id="PS50850">
    <property type="entry name" value="MFS"/>
    <property type="match status" value="1"/>
</dbReference>
<dbReference type="Proteomes" id="UP000515163">
    <property type="component" value="Unplaced"/>
</dbReference>
<keyword evidence="4 5" id="KW-0472">Membrane</keyword>
<dbReference type="InterPro" id="IPR036259">
    <property type="entry name" value="MFS_trans_sf"/>
</dbReference>
<feature type="transmembrane region" description="Helical" evidence="5">
    <location>
        <begin position="441"/>
        <end position="459"/>
    </location>
</feature>
<gene>
    <name evidence="8" type="primary">LOC116308908</name>
</gene>
<dbReference type="SUPFAM" id="SSF103473">
    <property type="entry name" value="MFS general substrate transporter"/>
    <property type="match status" value="1"/>
</dbReference>
<evidence type="ECO:0000256" key="2">
    <source>
        <dbReference type="ARBA" id="ARBA00022692"/>
    </source>
</evidence>
<keyword evidence="2 5" id="KW-0812">Transmembrane</keyword>
<evidence type="ECO:0000256" key="5">
    <source>
        <dbReference type="SAM" id="Phobius"/>
    </source>
</evidence>
<dbReference type="KEGG" id="aten:116308908"/>
<dbReference type="RefSeq" id="XP_031575289.1">
    <property type="nucleotide sequence ID" value="XM_031719429.1"/>
</dbReference>
<dbReference type="Pfam" id="PF00083">
    <property type="entry name" value="Sugar_tr"/>
    <property type="match status" value="1"/>
</dbReference>
<dbReference type="InParanoid" id="A0A6P8J6A2"/>
<feature type="domain" description="Major facilitator superfamily (MFS) profile" evidence="6">
    <location>
        <begin position="1"/>
        <end position="465"/>
    </location>
</feature>
<dbReference type="CDD" id="cd17317">
    <property type="entry name" value="MFS_SLC22"/>
    <property type="match status" value="1"/>
</dbReference>
<dbReference type="GeneID" id="116308908"/>
<feature type="transmembrane region" description="Helical" evidence="5">
    <location>
        <begin position="292"/>
        <end position="310"/>
    </location>
</feature>
<organism evidence="7 8">
    <name type="scientific">Actinia tenebrosa</name>
    <name type="common">Australian red waratah sea anemone</name>
    <dbReference type="NCBI Taxonomy" id="6105"/>
    <lineage>
        <taxon>Eukaryota</taxon>
        <taxon>Metazoa</taxon>
        <taxon>Cnidaria</taxon>
        <taxon>Anthozoa</taxon>
        <taxon>Hexacorallia</taxon>
        <taxon>Actiniaria</taxon>
        <taxon>Actiniidae</taxon>
        <taxon>Actinia</taxon>
    </lineage>
</organism>
<feature type="transmembrane region" description="Helical" evidence="5">
    <location>
        <begin position="413"/>
        <end position="435"/>
    </location>
</feature>
<feature type="transmembrane region" description="Helical" evidence="5">
    <location>
        <begin position="120"/>
        <end position="138"/>
    </location>
</feature>
<evidence type="ECO:0000259" key="6">
    <source>
        <dbReference type="PROSITE" id="PS50850"/>
    </source>
</evidence>
<dbReference type="GO" id="GO:0022857">
    <property type="term" value="F:transmembrane transporter activity"/>
    <property type="evidence" value="ECO:0007669"/>
    <property type="project" value="InterPro"/>
</dbReference>
<proteinExistence type="predicted"/>
<dbReference type="AlphaFoldDB" id="A0A6P8J6A2"/>
<keyword evidence="7" id="KW-1185">Reference proteome</keyword>
<feature type="transmembrane region" description="Helical" evidence="5">
    <location>
        <begin position="144"/>
        <end position="166"/>
    </location>
</feature>
<dbReference type="GO" id="GO:0016020">
    <property type="term" value="C:membrane"/>
    <property type="evidence" value="ECO:0007669"/>
    <property type="project" value="UniProtKB-SubCell"/>
</dbReference>
<comment type="subcellular location">
    <subcellularLocation>
        <location evidence="1">Membrane</location>
        <topology evidence="1">Multi-pass membrane protein</topology>
    </subcellularLocation>
</comment>
<evidence type="ECO:0000313" key="7">
    <source>
        <dbReference type="Proteomes" id="UP000515163"/>
    </source>
</evidence>
<protein>
    <submittedName>
        <fullName evidence="8">Organic cation transporter protein-like</fullName>
    </submittedName>
</protein>
<feature type="transmembrane region" description="Helical" evidence="5">
    <location>
        <begin position="21"/>
        <end position="43"/>
    </location>
</feature>
<feature type="transmembrane region" description="Helical" evidence="5">
    <location>
        <begin position="178"/>
        <end position="198"/>
    </location>
</feature>
<dbReference type="OrthoDB" id="5296287at2759"/>
<evidence type="ECO:0000256" key="3">
    <source>
        <dbReference type="ARBA" id="ARBA00022989"/>
    </source>
</evidence>
<feature type="transmembrane region" description="Helical" evidence="5">
    <location>
        <begin position="377"/>
        <end position="401"/>
    </location>
</feature>
<evidence type="ECO:0000256" key="1">
    <source>
        <dbReference type="ARBA" id="ARBA00004141"/>
    </source>
</evidence>
<dbReference type="PANTHER" id="PTHR24064">
    <property type="entry name" value="SOLUTE CARRIER FAMILY 22 MEMBER"/>
    <property type="match status" value="1"/>
</dbReference>
<dbReference type="FunCoup" id="A0A6P8J6A2">
    <property type="interactions" value="24"/>
</dbReference>
<sequence>MNFDSALTKIGEFGPYQRIQYFIVNTVTIPMYFQLLISVFLAAQPQWKCLGQPNEPLCKPDGTACSKSVYTSNFTSIATEWGLICGNTYKSEAAQSVYMAGALVGALAAGLMSDKYGRRIVWCVCIIANCIFGVLSAFSPSLYLFYVVRFFHGIFIQGGTLVTFVLATEMIGSSYRAVAAMSVSMFAAVSFVLLALLANTFRNWRSLMIVSVVPQIVSIFSMYLVPESPRWLLFQGRVQEAEDIINEAASANGLSIPKISLEKSGGPNAKPGGTPENVSLLSLFKRKSIRSITMVMLISFVVNGIGYFGISMSVSRLGEDMHVNFALSGLVEVPSYLVGVPLLNRIGRQKSNFVFTFGAAIACWWCMRLQQAEVVNSMLVTCAALFGKFCVSATNAVLYTYAAELYPTVVRNMALGVLTVSSRIGAIAAPFIVLLGNENRSTPMFIISIVTLSAALLGLKLPETKGKPLPQTFDDLVHKTVFVGTRRQIYIPSS</sequence>
<feature type="transmembrane region" description="Helical" evidence="5">
    <location>
        <begin position="352"/>
        <end position="371"/>
    </location>
</feature>
<reference evidence="8" key="1">
    <citation type="submission" date="2025-08" db="UniProtKB">
        <authorList>
            <consortium name="RefSeq"/>
        </authorList>
    </citation>
    <scope>IDENTIFICATION</scope>
    <source>
        <tissue evidence="8">Tentacle</tissue>
    </source>
</reference>
<dbReference type="InterPro" id="IPR005828">
    <property type="entry name" value="MFS_sugar_transport-like"/>
</dbReference>